<evidence type="ECO:0000256" key="2">
    <source>
        <dbReference type="ARBA" id="ARBA00022764"/>
    </source>
</evidence>
<organism evidence="4 5">
    <name type="scientific">Mycoplana dimorpha</name>
    <dbReference type="NCBI Taxonomy" id="28320"/>
    <lineage>
        <taxon>Bacteria</taxon>
        <taxon>Pseudomonadati</taxon>
        <taxon>Pseudomonadota</taxon>
        <taxon>Alphaproteobacteria</taxon>
        <taxon>Hyphomicrobiales</taxon>
        <taxon>Rhizobiaceae</taxon>
        <taxon>Mycoplana</taxon>
    </lineage>
</organism>
<keyword evidence="5" id="KW-1185">Reference proteome</keyword>
<reference evidence="4 5" key="1">
    <citation type="submission" date="2018-04" db="EMBL/GenBank/DDBJ databases">
        <title>Genomic Encyclopedia of Type Strains, Phase IV (KMG-IV): sequencing the most valuable type-strain genomes for metagenomic binning, comparative biology and taxonomic classification.</title>
        <authorList>
            <person name="Goeker M."/>
        </authorList>
    </citation>
    <scope>NUCLEOTIDE SEQUENCE [LARGE SCALE GENOMIC DNA]</scope>
    <source>
        <strain evidence="4 5">DSM 7138</strain>
    </source>
</reference>
<evidence type="ECO:0000313" key="4">
    <source>
        <dbReference type="EMBL" id="PTM93606.1"/>
    </source>
</evidence>
<dbReference type="Gene3D" id="3.40.190.10">
    <property type="entry name" value="Periplasmic binding protein-like II"/>
    <property type="match status" value="2"/>
</dbReference>
<protein>
    <submittedName>
        <fullName evidence="4">Putative spermidine/putrescine transport system substrate-binding protein</fullName>
    </submittedName>
</protein>
<dbReference type="PANTHER" id="PTHR30222:SF2">
    <property type="entry name" value="ABC TRANSPORTER SUBSTRATE-BINDING PROTEIN"/>
    <property type="match status" value="1"/>
</dbReference>
<evidence type="ECO:0000256" key="1">
    <source>
        <dbReference type="ARBA" id="ARBA00022729"/>
    </source>
</evidence>
<comment type="caution">
    <text evidence="4">The sequence shown here is derived from an EMBL/GenBank/DDBJ whole genome shotgun (WGS) entry which is preliminary data.</text>
</comment>
<feature type="chain" id="PRO_5015681834" evidence="3">
    <location>
        <begin position="22"/>
        <end position="336"/>
    </location>
</feature>
<dbReference type="CDD" id="cd13589">
    <property type="entry name" value="PBP2_polyamine_RpCGA009"/>
    <property type="match status" value="1"/>
</dbReference>
<dbReference type="EMBL" id="PZZZ01000006">
    <property type="protein sequence ID" value="PTM93606.1"/>
    <property type="molecule type" value="Genomic_DNA"/>
</dbReference>
<gene>
    <name evidence="4" type="ORF">C7449_106292</name>
</gene>
<sequence>MRKTLAITAVAALLTSTAANAAETTLTISSYGGGYQEAQSKSYFQPFMAQNPGIKIVEDSSSSNAKLKAMVETGNVTLDLMLTDDSFGLDADAQWLEPIDYSIVDKSKFIEGAAGTYRVASDIEATVLAYNANEYGGEAPNGFADFFDTEKFPGLRAVWKYSASGIFEAALIADGVKPEDLYPIDVERALKKLDRIKDDLVWWESGSQSEQLLASGEASMALVWVSRALSVGEKGVKIDWTNWTSQTGYWVVPKGTKNKEAAMKAISFFTEPAQQIEFTKYMPYGPSNKHAVDSVDAKFKGNLPTDHLDTRILMDAEWWAENGAKVDLRFQEWLLQ</sequence>
<accession>A0A2T5B3S1</accession>
<dbReference type="InterPro" id="IPR006059">
    <property type="entry name" value="SBP"/>
</dbReference>
<dbReference type="OrthoDB" id="9815444at2"/>
<evidence type="ECO:0000313" key="5">
    <source>
        <dbReference type="Proteomes" id="UP000241247"/>
    </source>
</evidence>
<dbReference type="PANTHER" id="PTHR30222">
    <property type="entry name" value="SPERMIDINE/PUTRESCINE-BINDING PERIPLASMIC PROTEIN"/>
    <property type="match status" value="1"/>
</dbReference>
<keyword evidence="1 3" id="KW-0732">Signal</keyword>
<keyword evidence="2" id="KW-0574">Periplasm</keyword>
<dbReference type="SUPFAM" id="SSF53850">
    <property type="entry name" value="Periplasmic binding protein-like II"/>
    <property type="match status" value="1"/>
</dbReference>
<dbReference type="Pfam" id="PF13416">
    <property type="entry name" value="SBP_bac_8"/>
    <property type="match status" value="1"/>
</dbReference>
<feature type="signal peptide" evidence="3">
    <location>
        <begin position="1"/>
        <end position="21"/>
    </location>
</feature>
<name>A0A2T5B3S1_MYCDI</name>
<dbReference type="RefSeq" id="WP_108003923.1">
    <property type="nucleotide sequence ID" value="NZ_JBHEEX010000005.1"/>
</dbReference>
<proteinExistence type="predicted"/>
<dbReference type="AlphaFoldDB" id="A0A2T5B3S1"/>
<dbReference type="Proteomes" id="UP000241247">
    <property type="component" value="Unassembled WGS sequence"/>
</dbReference>
<evidence type="ECO:0000256" key="3">
    <source>
        <dbReference type="SAM" id="SignalP"/>
    </source>
</evidence>